<keyword evidence="1" id="KW-0472">Membrane</keyword>
<evidence type="ECO:0000313" key="2">
    <source>
        <dbReference type="EMBL" id="KAK2195725.1"/>
    </source>
</evidence>
<keyword evidence="3" id="KW-1185">Reference proteome</keyword>
<evidence type="ECO:0000313" key="3">
    <source>
        <dbReference type="Proteomes" id="UP001214638"/>
    </source>
</evidence>
<gene>
    <name evidence="2" type="ORF">BdWA1_002318</name>
</gene>
<feature type="transmembrane region" description="Helical" evidence="1">
    <location>
        <begin position="12"/>
        <end position="30"/>
    </location>
</feature>
<comment type="caution">
    <text evidence="2">The sequence shown here is derived from an EMBL/GenBank/DDBJ whole genome shotgun (WGS) entry which is preliminary data.</text>
</comment>
<feature type="transmembrane region" description="Helical" evidence="1">
    <location>
        <begin position="42"/>
        <end position="61"/>
    </location>
</feature>
<dbReference type="EMBL" id="JALLKP010000003">
    <property type="protein sequence ID" value="KAK2195725.1"/>
    <property type="molecule type" value="Genomic_DNA"/>
</dbReference>
<keyword evidence="1" id="KW-0812">Transmembrane</keyword>
<proteinExistence type="predicted"/>
<protein>
    <submittedName>
        <fullName evidence="2">Uncharacterized protein</fullName>
    </submittedName>
</protein>
<reference evidence="2" key="1">
    <citation type="journal article" date="2023" name="Nat. Microbiol.">
        <title>Babesia duncani multi-omics identifies virulence factors and drug targets.</title>
        <authorList>
            <person name="Singh P."/>
            <person name="Lonardi S."/>
            <person name="Liang Q."/>
            <person name="Vydyam P."/>
            <person name="Khabirova E."/>
            <person name="Fang T."/>
            <person name="Gihaz S."/>
            <person name="Thekkiniath J."/>
            <person name="Munshi M."/>
            <person name="Abel S."/>
            <person name="Ciampossin L."/>
            <person name="Batugedara G."/>
            <person name="Gupta M."/>
            <person name="Lu X.M."/>
            <person name="Lenz T."/>
            <person name="Chakravarty S."/>
            <person name="Cornillot E."/>
            <person name="Hu Y."/>
            <person name="Ma W."/>
            <person name="Gonzalez L.M."/>
            <person name="Sanchez S."/>
            <person name="Estrada K."/>
            <person name="Sanchez-Flores A."/>
            <person name="Montero E."/>
            <person name="Harb O.S."/>
            <person name="Le Roch K.G."/>
            <person name="Mamoun C.B."/>
        </authorList>
    </citation>
    <scope>NUCLEOTIDE SEQUENCE</scope>
    <source>
        <strain evidence="2">WA1</strain>
    </source>
</reference>
<dbReference type="GeneID" id="94336616"/>
<dbReference type="Proteomes" id="UP001214638">
    <property type="component" value="Unassembled WGS sequence"/>
</dbReference>
<sequence>MFVYCTDNAKYNLFYVSELLSIVEYILKLITARNSCGGISSVKYSLLILIIFYTDLLILHINESIVNEFIAVRLRFLKTLEMLSNV</sequence>
<organism evidence="2 3">
    <name type="scientific">Babesia duncani</name>
    <dbReference type="NCBI Taxonomy" id="323732"/>
    <lineage>
        <taxon>Eukaryota</taxon>
        <taxon>Sar</taxon>
        <taxon>Alveolata</taxon>
        <taxon>Apicomplexa</taxon>
        <taxon>Aconoidasida</taxon>
        <taxon>Piroplasmida</taxon>
        <taxon>Babesiidae</taxon>
        <taxon>Babesia</taxon>
    </lineage>
</organism>
<dbReference type="AlphaFoldDB" id="A0AAD9PIY5"/>
<dbReference type="RefSeq" id="XP_067802568.1">
    <property type="nucleotide sequence ID" value="XM_067947346.1"/>
</dbReference>
<name>A0AAD9PIY5_9APIC</name>
<accession>A0AAD9PIY5</accession>
<dbReference type="KEGG" id="bdw:94336616"/>
<keyword evidence="1" id="KW-1133">Transmembrane helix</keyword>
<evidence type="ECO:0000256" key="1">
    <source>
        <dbReference type="SAM" id="Phobius"/>
    </source>
</evidence>